<dbReference type="Proteomes" id="UP000564704">
    <property type="component" value="Unassembled WGS sequence"/>
</dbReference>
<dbReference type="InterPro" id="IPR018490">
    <property type="entry name" value="cNMP-bd_dom_sf"/>
</dbReference>
<dbReference type="GO" id="GO:0003677">
    <property type="term" value="F:DNA binding"/>
    <property type="evidence" value="ECO:0007669"/>
    <property type="project" value="UniProtKB-KW"/>
</dbReference>
<dbReference type="InterPro" id="IPR014710">
    <property type="entry name" value="RmlC-like_jellyroll"/>
</dbReference>
<evidence type="ECO:0000313" key="6">
    <source>
        <dbReference type="Proteomes" id="UP000564704"/>
    </source>
</evidence>
<reference evidence="5 6" key="1">
    <citation type="submission" date="2019-05" db="EMBL/GenBank/DDBJ databases">
        <title>Roseovarius bejariae sp. nov., a moderately halophylic bacterium isolated from a saline soil in Rambla Salada (Murcia).</title>
        <authorList>
            <person name="Castro D.J."/>
            <person name="Gomez-Altuve A."/>
            <person name="Reina J.C."/>
            <person name="Rodriguez M."/>
            <person name="Sampedro I."/>
            <person name="Llamas I."/>
            <person name="Martinez-Checa F."/>
        </authorList>
    </citation>
    <scope>NUCLEOTIDE SEQUENCE [LARGE SCALE GENOMIC DNA]</scope>
    <source>
        <strain evidence="5 6">A21</strain>
    </source>
</reference>
<dbReference type="GO" id="GO:0003700">
    <property type="term" value="F:DNA-binding transcription factor activity"/>
    <property type="evidence" value="ECO:0007669"/>
    <property type="project" value="TreeGrafter"/>
</dbReference>
<gene>
    <name evidence="5" type="ORF">FDP25_11800</name>
</gene>
<dbReference type="GO" id="GO:0005829">
    <property type="term" value="C:cytosol"/>
    <property type="evidence" value="ECO:0007669"/>
    <property type="project" value="TreeGrafter"/>
</dbReference>
<dbReference type="Gene3D" id="1.10.10.10">
    <property type="entry name" value="Winged helix-like DNA-binding domain superfamily/Winged helix DNA-binding domain"/>
    <property type="match status" value="1"/>
</dbReference>
<dbReference type="Gene3D" id="2.60.120.10">
    <property type="entry name" value="Jelly Rolls"/>
    <property type="match status" value="1"/>
</dbReference>
<feature type="domain" description="Cyclic nucleotide-binding" evidence="4">
    <location>
        <begin position="31"/>
        <end position="148"/>
    </location>
</feature>
<evidence type="ECO:0000256" key="1">
    <source>
        <dbReference type="ARBA" id="ARBA00023015"/>
    </source>
</evidence>
<evidence type="ECO:0000313" key="5">
    <source>
        <dbReference type="EMBL" id="MRU16114.1"/>
    </source>
</evidence>
<dbReference type="OrthoDB" id="667966at2"/>
<dbReference type="InterPro" id="IPR036390">
    <property type="entry name" value="WH_DNA-bd_sf"/>
</dbReference>
<keyword evidence="6" id="KW-1185">Reference proteome</keyword>
<protein>
    <submittedName>
        <fullName evidence="5">Crp/Fnr family transcriptional regulator</fullName>
    </submittedName>
</protein>
<dbReference type="AlphaFoldDB" id="A0A844D1L5"/>
<keyword evidence="1" id="KW-0805">Transcription regulation</keyword>
<evidence type="ECO:0000256" key="3">
    <source>
        <dbReference type="ARBA" id="ARBA00023163"/>
    </source>
</evidence>
<dbReference type="Pfam" id="PF13545">
    <property type="entry name" value="HTH_Crp_2"/>
    <property type="match status" value="1"/>
</dbReference>
<name>A0A844D1L5_9RHOB</name>
<dbReference type="InterPro" id="IPR036388">
    <property type="entry name" value="WH-like_DNA-bd_sf"/>
</dbReference>
<dbReference type="CDD" id="cd00038">
    <property type="entry name" value="CAP_ED"/>
    <property type="match status" value="1"/>
</dbReference>
<dbReference type="RefSeq" id="WP_154151958.1">
    <property type="nucleotide sequence ID" value="NZ_SZWE01000001.1"/>
</dbReference>
<accession>A0A844D1L5</accession>
<dbReference type="EMBL" id="SZWE01000001">
    <property type="protein sequence ID" value="MRU16114.1"/>
    <property type="molecule type" value="Genomic_DNA"/>
</dbReference>
<dbReference type="PANTHER" id="PTHR24567:SF75">
    <property type="entry name" value="FUMARATE AND NITRATE REDUCTION REGULATORY PROTEIN"/>
    <property type="match status" value="1"/>
</dbReference>
<dbReference type="SMART" id="SM00100">
    <property type="entry name" value="cNMP"/>
    <property type="match status" value="1"/>
</dbReference>
<evidence type="ECO:0000259" key="4">
    <source>
        <dbReference type="PROSITE" id="PS50042"/>
    </source>
</evidence>
<sequence length="264" mass="29479">MLRGDFKMNVVSMHRVPMPQCQDCPISGLSFCASVSEESLGELSRLANRANFKRGQTIMMQGDVSEKIGILRSGVIKTVFMTEEGDTQVLGLLFPGDFVGRAFESDYRFSYEAATDTEVCVFNRVSFEALLMGSPMLEHEYLLSSLRQMDMMHSWTCLLRGRTARERVAAYFMFSALYEGETDTMLDMSGANPVVNLRLCRADLASLLDMTPETFCRCLHGLADQGAVRVLNPNRIELTDMRRLRHLAGPPLEGLIEGPRLAVG</sequence>
<dbReference type="InterPro" id="IPR050397">
    <property type="entry name" value="Env_Response_Regulators"/>
</dbReference>
<dbReference type="SUPFAM" id="SSF51206">
    <property type="entry name" value="cAMP-binding domain-like"/>
    <property type="match status" value="1"/>
</dbReference>
<keyword evidence="2" id="KW-0238">DNA-binding</keyword>
<dbReference type="InterPro" id="IPR000595">
    <property type="entry name" value="cNMP-bd_dom"/>
</dbReference>
<evidence type="ECO:0000256" key="2">
    <source>
        <dbReference type="ARBA" id="ARBA00023125"/>
    </source>
</evidence>
<keyword evidence="3" id="KW-0804">Transcription</keyword>
<dbReference type="SUPFAM" id="SSF46785">
    <property type="entry name" value="Winged helix' DNA-binding domain"/>
    <property type="match status" value="1"/>
</dbReference>
<dbReference type="Pfam" id="PF00027">
    <property type="entry name" value="cNMP_binding"/>
    <property type="match status" value="1"/>
</dbReference>
<comment type="caution">
    <text evidence="5">The sequence shown here is derived from an EMBL/GenBank/DDBJ whole genome shotgun (WGS) entry which is preliminary data.</text>
</comment>
<dbReference type="PANTHER" id="PTHR24567">
    <property type="entry name" value="CRP FAMILY TRANSCRIPTIONAL REGULATORY PROTEIN"/>
    <property type="match status" value="1"/>
</dbReference>
<dbReference type="PROSITE" id="PS50042">
    <property type="entry name" value="CNMP_BINDING_3"/>
    <property type="match status" value="1"/>
</dbReference>
<proteinExistence type="predicted"/>
<dbReference type="InterPro" id="IPR012318">
    <property type="entry name" value="HTH_CRP"/>
</dbReference>
<dbReference type="SMART" id="SM00419">
    <property type="entry name" value="HTH_CRP"/>
    <property type="match status" value="1"/>
</dbReference>
<organism evidence="5 6">
    <name type="scientific">Roseovarius bejariae</name>
    <dbReference type="NCBI Taxonomy" id="2576383"/>
    <lineage>
        <taxon>Bacteria</taxon>
        <taxon>Pseudomonadati</taxon>
        <taxon>Pseudomonadota</taxon>
        <taxon>Alphaproteobacteria</taxon>
        <taxon>Rhodobacterales</taxon>
        <taxon>Roseobacteraceae</taxon>
        <taxon>Roseovarius</taxon>
    </lineage>
</organism>